<comment type="caution">
    <text evidence="2">The sequence shown here is derived from an EMBL/GenBank/DDBJ whole genome shotgun (WGS) entry which is preliminary data.</text>
</comment>
<dbReference type="EMBL" id="BPLR01012869">
    <property type="protein sequence ID" value="GIY57203.1"/>
    <property type="molecule type" value="Genomic_DNA"/>
</dbReference>
<dbReference type="AlphaFoldDB" id="A0AAV4UHG1"/>
<sequence length="89" mass="10121">MTKRCVCKQEMIFAFGVGRREREDQEQEDGDVPLQGMRCPIDSDGKGGRGEGTNLDSKILFPKLTVLAQIPELVEFRFPAYSEERAKRN</sequence>
<protein>
    <submittedName>
        <fullName evidence="2">Uncharacterized protein</fullName>
    </submittedName>
</protein>
<feature type="region of interest" description="Disordered" evidence="1">
    <location>
        <begin position="19"/>
        <end position="54"/>
    </location>
</feature>
<proteinExistence type="predicted"/>
<dbReference type="Proteomes" id="UP001054945">
    <property type="component" value="Unassembled WGS sequence"/>
</dbReference>
<evidence type="ECO:0000313" key="2">
    <source>
        <dbReference type="EMBL" id="GIY57203.1"/>
    </source>
</evidence>
<name>A0AAV4UHG1_CAEEX</name>
<evidence type="ECO:0000313" key="3">
    <source>
        <dbReference type="Proteomes" id="UP001054945"/>
    </source>
</evidence>
<gene>
    <name evidence="2" type="ORF">CEXT_35471</name>
</gene>
<accession>A0AAV4UHG1</accession>
<reference evidence="2 3" key="1">
    <citation type="submission" date="2021-06" db="EMBL/GenBank/DDBJ databases">
        <title>Caerostris extrusa draft genome.</title>
        <authorList>
            <person name="Kono N."/>
            <person name="Arakawa K."/>
        </authorList>
    </citation>
    <scope>NUCLEOTIDE SEQUENCE [LARGE SCALE GENOMIC DNA]</scope>
</reference>
<keyword evidence="3" id="KW-1185">Reference proteome</keyword>
<organism evidence="2 3">
    <name type="scientific">Caerostris extrusa</name>
    <name type="common">Bark spider</name>
    <name type="synonym">Caerostris bankana</name>
    <dbReference type="NCBI Taxonomy" id="172846"/>
    <lineage>
        <taxon>Eukaryota</taxon>
        <taxon>Metazoa</taxon>
        <taxon>Ecdysozoa</taxon>
        <taxon>Arthropoda</taxon>
        <taxon>Chelicerata</taxon>
        <taxon>Arachnida</taxon>
        <taxon>Araneae</taxon>
        <taxon>Araneomorphae</taxon>
        <taxon>Entelegynae</taxon>
        <taxon>Araneoidea</taxon>
        <taxon>Araneidae</taxon>
        <taxon>Caerostris</taxon>
    </lineage>
</organism>
<evidence type="ECO:0000256" key="1">
    <source>
        <dbReference type="SAM" id="MobiDB-lite"/>
    </source>
</evidence>